<evidence type="ECO:0000313" key="2">
    <source>
        <dbReference type="Proteomes" id="UP000054560"/>
    </source>
</evidence>
<dbReference type="Proteomes" id="UP000054560">
    <property type="component" value="Unassembled WGS sequence"/>
</dbReference>
<dbReference type="GeneID" id="25915419"/>
<evidence type="ECO:0000313" key="1">
    <source>
        <dbReference type="EMBL" id="KNC72528.1"/>
    </source>
</evidence>
<name>A0A0L0F8T2_9EUKA</name>
<dbReference type="EMBL" id="KQ246891">
    <property type="protein sequence ID" value="KNC72528.1"/>
    <property type="molecule type" value="Genomic_DNA"/>
</dbReference>
<dbReference type="AlphaFoldDB" id="A0A0L0F8T2"/>
<protein>
    <submittedName>
        <fullName evidence="1">Uncharacterized protein</fullName>
    </submittedName>
</protein>
<keyword evidence="2" id="KW-1185">Reference proteome</keyword>
<gene>
    <name evidence="1" type="ORF">SARC_14915</name>
</gene>
<sequence>MWLDLKPAGRVRVRYHFLGRQDKVETDSDCLKHLIIGVECADNTVLRLDPDLTMISYGKQKKPERMLTCDIRD</sequence>
<proteinExistence type="predicted"/>
<feature type="non-terminal residue" evidence="1">
    <location>
        <position position="73"/>
    </location>
</feature>
<dbReference type="RefSeq" id="XP_014146430.1">
    <property type="nucleotide sequence ID" value="XM_014290955.1"/>
</dbReference>
<accession>A0A0L0F8T2</accession>
<reference evidence="1 2" key="1">
    <citation type="submission" date="2011-02" db="EMBL/GenBank/DDBJ databases">
        <title>The Genome Sequence of Sphaeroforma arctica JP610.</title>
        <authorList>
            <consortium name="The Broad Institute Genome Sequencing Platform"/>
            <person name="Russ C."/>
            <person name="Cuomo C."/>
            <person name="Young S.K."/>
            <person name="Zeng Q."/>
            <person name="Gargeya S."/>
            <person name="Alvarado L."/>
            <person name="Berlin A."/>
            <person name="Chapman S.B."/>
            <person name="Chen Z."/>
            <person name="Freedman E."/>
            <person name="Gellesch M."/>
            <person name="Goldberg J."/>
            <person name="Griggs A."/>
            <person name="Gujja S."/>
            <person name="Heilman E."/>
            <person name="Heiman D."/>
            <person name="Howarth C."/>
            <person name="Mehta T."/>
            <person name="Neiman D."/>
            <person name="Pearson M."/>
            <person name="Roberts A."/>
            <person name="Saif S."/>
            <person name="Shea T."/>
            <person name="Shenoy N."/>
            <person name="Sisk P."/>
            <person name="Stolte C."/>
            <person name="Sykes S."/>
            <person name="White J."/>
            <person name="Yandava C."/>
            <person name="Burger G."/>
            <person name="Gray M.W."/>
            <person name="Holland P.W.H."/>
            <person name="King N."/>
            <person name="Lang F.B.F."/>
            <person name="Roger A.J."/>
            <person name="Ruiz-Trillo I."/>
            <person name="Haas B."/>
            <person name="Nusbaum C."/>
            <person name="Birren B."/>
        </authorList>
    </citation>
    <scope>NUCLEOTIDE SEQUENCE [LARGE SCALE GENOMIC DNA]</scope>
    <source>
        <strain evidence="1 2">JP610</strain>
    </source>
</reference>
<organism evidence="1 2">
    <name type="scientific">Sphaeroforma arctica JP610</name>
    <dbReference type="NCBI Taxonomy" id="667725"/>
    <lineage>
        <taxon>Eukaryota</taxon>
        <taxon>Ichthyosporea</taxon>
        <taxon>Ichthyophonida</taxon>
        <taxon>Sphaeroforma</taxon>
    </lineage>
</organism>